<sequence length="319" mass="36352">MRNLQRLKEAILISQVPHASWSLELEKSSKKYHTVAAWAAIIFDPIFAITDYYNIPESWQYLFAIRLCVAAITFSTLILSRRYYLPSYIIVVVPFVLISLQNAYTYSLIGDEDLLGHNLNYIALLIGAGMFVAWAWPYSVFMTVLSLVATFYFVNTNPALEFNQFFVKGGLILISSFIFMTILIRTRHHLTIKEIKARLALQTSNEEIQNQNEEIKAQNAEIQAQGEEIKGINENLENLVQERTAELEKKNKALEEYAFINAHKLRAPVASILGLTNLLRKLPASPESKDVLEHLQISADKLDDIVSTITKTIERGERK</sequence>
<evidence type="ECO:0000313" key="9">
    <source>
        <dbReference type="Proteomes" id="UP000613030"/>
    </source>
</evidence>
<proteinExistence type="predicted"/>
<dbReference type="InterPro" id="IPR036097">
    <property type="entry name" value="HisK_dim/P_sf"/>
</dbReference>
<dbReference type="InterPro" id="IPR050351">
    <property type="entry name" value="BphY/WalK/GraS-like"/>
</dbReference>
<keyword evidence="4" id="KW-0418">Kinase</keyword>
<dbReference type="Proteomes" id="UP000613030">
    <property type="component" value="Unassembled WGS sequence"/>
</dbReference>
<keyword evidence="3" id="KW-0808">Transferase</keyword>
<feature type="transmembrane region" description="Helical" evidence="6">
    <location>
        <begin position="87"/>
        <end position="109"/>
    </location>
</feature>
<feature type="domain" description="Signal transduction histidine kinase dimerisation/phosphoacceptor" evidence="7">
    <location>
        <begin position="262"/>
        <end position="309"/>
    </location>
</feature>
<evidence type="ECO:0000256" key="6">
    <source>
        <dbReference type="SAM" id="Phobius"/>
    </source>
</evidence>
<evidence type="ECO:0000256" key="1">
    <source>
        <dbReference type="ARBA" id="ARBA00000085"/>
    </source>
</evidence>
<keyword evidence="9" id="KW-1185">Reference proteome</keyword>
<feature type="transmembrane region" description="Helical" evidence="6">
    <location>
        <begin position="121"/>
        <end position="153"/>
    </location>
</feature>
<evidence type="ECO:0000256" key="5">
    <source>
        <dbReference type="SAM" id="Coils"/>
    </source>
</evidence>
<evidence type="ECO:0000256" key="2">
    <source>
        <dbReference type="ARBA" id="ARBA00012438"/>
    </source>
</evidence>
<comment type="caution">
    <text evidence="8">The sequence shown here is derived from an EMBL/GenBank/DDBJ whole genome shotgun (WGS) entry which is preliminary data.</text>
</comment>
<keyword evidence="6" id="KW-0472">Membrane</keyword>
<reference evidence="8 9" key="1">
    <citation type="submission" date="2021-01" db="EMBL/GenBank/DDBJ databases">
        <title>Chryseolinea sp. Jin1 Genome sequencing and assembly.</title>
        <authorList>
            <person name="Kim I."/>
        </authorList>
    </citation>
    <scope>NUCLEOTIDE SEQUENCE [LARGE SCALE GENOMIC DNA]</scope>
    <source>
        <strain evidence="8 9">Jin1</strain>
    </source>
</reference>
<organism evidence="8 9">
    <name type="scientific">Chryseolinea lacunae</name>
    <dbReference type="NCBI Taxonomy" id="2801331"/>
    <lineage>
        <taxon>Bacteria</taxon>
        <taxon>Pseudomonadati</taxon>
        <taxon>Bacteroidota</taxon>
        <taxon>Cytophagia</taxon>
        <taxon>Cytophagales</taxon>
        <taxon>Fulvivirgaceae</taxon>
        <taxon>Chryseolinea</taxon>
    </lineage>
</organism>
<accession>A0ABS1KPI4</accession>
<dbReference type="EMBL" id="JAERRB010000002">
    <property type="protein sequence ID" value="MBL0741167.1"/>
    <property type="molecule type" value="Genomic_DNA"/>
</dbReference>
<name>A0ABS1KPI4_9BACT</name>
<feature type="transmembrane region" description="Helical" evidence="6">
    <location>
        <begin position="35"/>
        <end position="55"/>
    </location>
</feature>
<evidence type="ECO:0000256" key="3">
    <source>
        <dbReference type="ARBA" id="ARBA00022679"/>
    </source>
</evidence>
<comment type="catalytic activity">
    <reaction evidence="1">
        <text>ATP + protein L-histidine = ADP + protein N-phospho-L-histidine.</text>
        <dbReference type="EC" id="2.7.13.3"/>
    </reaction>
</comment>
<evidence type="ECO:0000259" key="7">
    <source>
        <dbReference type="Pfam" id="PF00512"/>
    </source>
</evidence>
<gene>
    <name evidence="8" type="ORF">JI741_08045</name>
</gene>
<dbReference type="RefSeq" id="WP_202008525.1">
    <property type="nucleotide sequence ID" value="NZ_JAERRB010000002.1"/>
</dbReference>
<keyword evidence="5" id="KW-0175">Coiled coil</keyword>
<feature type="transmembrane region" description="Helical" evidence="6">
    <location>
        <begin position="61"/>
        <end position="80"/>
    </location>
</feature>
<dbReference type="SUPFAM" id="SSF47384">
    <property type="entry name" value="Homodimeric domain of signal transducing histidine kinase"/>
    <property type="match status" value="1"/>
</dbReference>
<evidence type="ECO:0000313" key="8">
    <source>
        <dbReference type="EMBL" id="MBL0741167.1"/>
    </source>
</evidence>
<feature type="transmembrane region" description="Helical" evidence="6">
    <location>
        <begin position="165"/>
        <end position="184"/>
    </location>
</feature>
<feature type="coiled-coil region" evidence="5">
    <location>
        <begin position="198"/>
        <end position="256"/>
    </location>
</feature>
<evidence type="ECO:0000256" key="4">
    <source>
        <dbReference type="ARBA" id="ARBA00022777"/>
    </source>
</evidence>
<protein>
    <recommendedName>
        <fullName evidence="2">histidine kinase</fullName>
        <ecNumber evidence="2">2.7.13.3</ecNumber>
    </recommendedName>
</protein>
<dbReference type="InterPro" id="IPR003661">
    <property type="entry name" value="HisK_dim/P_dom"/>
</dbReference>
<dbReference type="EC" id="2.7.13.3" evidence="2"/>
<keyword evidence="6" id="KW-0812">Transmembrane</keyword>
<dbReference type="PANTHER" id="PTHR42878:SF15">
    <property type="entry name" value="BACTERIOPHYTOCHROME"/>
    <property type="match status" value="1"/>
</dbReference>
<keyword evidence="6" id="KW-1133">Transmembrane helix</keyword>
<dbReference type="Pfam" id="PF00512">
    <property type="entry name" value="HisKA"/>
    <property type="match status" value="1"/>
</dbReference>
<dbReference type="Gene3D" id="1.10.287.130">
    <property type="match status" value="1"/>
</dbReference>
<dbReference type="PANTHER" id="PTHR42878">
    <property type="entry name" value="TWO-COMPONENT HISTIDINE KINASE"/>
    <property type="match status" value="1"/>
</dbReference>